<dbReference type="Gene3D" id="3.40.50.300">
    <property type="entry name" value="P-loop containing nucleotide triphosphate hydrolases"/>
    <property type="match status" value="1"/>
</dbReference>
<dbReference type="InterPro" id="IPR027417">
    <property type="entry name" value="P-loop_NTPase"/>
</dbReference>
<sequence length="862" mass="92467">MAGLGFDLEGEGPAEDWSLVSPAASSPKHADLTHGTSAAQGTPAACRASPEEPCLLTPGQSFKEARQPRTPAFDPSPDFAHLVETLPSIRTAPPAPMTSLLTTSLHDASLTPRPSRAGSAAMQIAPASLASPDCSWKSSRASSLDGPPPLLATSKYDTDENASPNRSEHASDGGTQTKHKWQQAVARELGADASETDSDDEAQAQQQWQQTAQYEDDIRHACEAVLKVKPPAVERHMKILVVGDLGQGKSTFVKALLAAHTPEDADPSLAVPPHTTVEAFLNDSDALCSKMTITHDDIQTTMHYQVQDTPAYTGEGMAERILAYVKDQQRAYMAAELDPQRSRPVGELADPRVDVCLFFVPPHALKGQDVAFMEQLSELVPVVPLLAKADSMLAGELAAFRSHVHETLQQASAKLGRPIMYPFSEKALKEAGAPVGAPPFAVIASSHMDLSVGRFWPVRAYPWCKVDALASNHSDMLTLKQLLLAVAFEDLKKGTEARYLAFRKRQLTAKGSAAADKLARALHTTKRAERAVGALRKNGNIIAITALACFTLFLGYQAGVRSRPSVASLAAADAGGAAQPTPRFKDKGQQAGQAAAEKQESAPDWPDASNAPDSTSDWHGRAQAREAASNWHQEELLGMHPGHGEVHGSYNVSWQEFTECKHFAARLAVMVNDSQQRLDAALAAVAAASTSGSRQTSKLWPPGAAASVSRMASSIAKQLRSTAGSGLFRCSQVLESLELGSRVGNFSTTLQANLQNVSKDLKSASSSAAKSAAKYTSHTAETVKEALQQGVETQRAWVGRAGDAVVKRAGRFTAKVQKAWRAEGKAWVKHAKHVLSPKRVFKRNKKRIMRAFTRGGILSRLF</sequence>
<evidence type="ECO:0000259" key="3">
    <source>
        <dbReference type="PROSITE" id="PS51719"/>
    </source>
</evidence>
<evidence type="ECO:0000313" key="4">
    <source>
        <dbReference type="EMBL" id="KAK9824081.1"/>
    </source>
</evidence>
<keyword evidence="1" id="KW-0342">GTP-binding</keyword>
<proteinExistence type="inferred from homology"/>
<feature type="region of interest" description="Disordered" evidence="2">
    <location>
        <begin position="576"/>
        <end position="621"/>
    </location>
</feature>
<name>A0AAW1QR91_9CHLO</name>
<feature type="region of interest" description="Disordered" evidence="2">
    <location>
        <begin position="1"/>
        <end position="77"/>
    </location>
</feature>
<reference evidence="4 5" key="1">
    <citation type="journal article" date="2024" name="Nat. Commun.">
        <title>Phylogenomics reveals the evolutionary origins of lichenization in chlorophyte algae.</title>
        <authorList>
            <person name="Puginier C."/>
            <person name="Libourel C."/>
            <person name="Otte J."/>
            <person name="Skaloud P."/>
            <person name="Haon M."/>
            <person name="Grisel S."/>
            <person name="Petersen M."/>
            <person name="Berrin J.G."/>
            <person name="Delaux P.M."/>
            <person name="Dal Grande F."/>
            <person name="Keller J."/>
        </authorList>
    </citation>
    <scope>NUCLEOTIDE SEQUENCE [LARGE SCALE GENOMIC DNA]</scope>
    <source>
        <strain evidence="4 5">SAG 2043</strain>
    </source>
</reference>
<dbReference type="AlphaFoldDB" id="A0AAW1QR91"/>
<comment type="similarity">
    <text evidence="1">Belongs to the TRAFAC class TrmE-Era-EngA-EngB-Septin-like GTPase superfamily. Septin GTPase family.</text>
</comment>
<dbReference type="InterPro" id="IPR030379">
    <property type="entry name" value="G_SEPTIN_dom"/>
</dbReference>
<dbReference type="GO" id="GO:0005525">
    <property type="term" value="F:GTP binding"/>
    <property type="evidence" value="ECO:0007669"/>
    <property type="project" value="UniProtKB-KW"/>
</dbReference>
<dbReference type="SUPFAM" id="SSF52540">
    <property type="entry name" value="P-loop containing nucleoside triphosphate hydrolases"/>
    <property type="match status" value="1"/>
</dbReference>
<accession>A0AAW1QR91</accession>
<feature type="domain" description="Septin-type G" evidence="3">
    <location>
        <begin position="233"/>
        <end position="510"/>
    </location>
</feature>
<comment type="caution">
    <text evidence="4">The sequence shown here is derived from an EMBL/GenBank/DDBJ whole genome shotgun (WGS) entry which is preliminary data.</text>
</comment>
<evidence type="ECO:0000256" key="1">
    <source>
        <dbReference type="RuleBase" id="RU004560"/>
    </source>
</evidence>
<protein>
    <recommendedName>
        <fullName evidence="3">Septin-type G domain-containing protein</fullName>
    </recommendedName>
</protein>
<gene>
    <name evidence="4" type="ORF">WJX72_007600</name>
</gene>
<dbReference type="PROSITE" id="PS51719">
    <property type="entry name" value="G_SEPTIN"/>
    <property type="match status" value="1"/>
</dbReference>
<evidence type="ECO:0000256" key="2">
    <source>
        <dbReference type="SAM" id="MobiDB-lite"/>
    </source>
</evidence>
<organism evidence="4 5">
    <name type="scientific">[Myrmecia] bisecta</name>
    <dbReference type="NCBI Taxonomy" id="41462"/>
    <lineage>
        <taxon>Eukaryota</taxon>
        <taxon>Viridiplantae</taxon>
        <taxon>Chlorophyta</taxon>
        <taxon>core chlorophytes</taxon>
        <taxon>Trebouxiophyceae</taxon>
        <taxon>Trebouxiales</taxon>
        <taxon>Trebouxiaceae</taxon>
        <taxon>Myrmecia</taxon>
    </lineage>
</organism>
<keyword evidence="5" id="KW-1185">Reference proteome</keyword>
<feature type="compositionally biased region" description="Low complexity" evidence="2">
    <location>
        <begin position="203"/>
        <end position="212"/>
    </location>
</feature>
<dbReference type="Pfam" id="PF00735">
    <property type="entry name" value="Septin"/>
    <property type="match status" value="1"/>
</dbReference>
<keyword evidence="1" id="KW-0547">Nucleotide-binding</keyword>
<dbReference type="PANTHER" id="PTHR18884">
    <property type="entry name" value="SEPTIN"/>
    <property type="match status" value="1"/>
</dbReference>
<evidence type="ECO:0000313" key="5">
    <source>
        <dbReference type="Proteomes" id="UP001489004"/>
    </source>
</evidence>
<dbReference type="EMBL" id="JALJOR010000002">
    <property type="protein sequence ID" value="KAK9824081.1"/>
    <property type="molecule type" value="Genomic_DNA"/>
</dbReference>
<dbReference type="Proteomes" id="UP001489004">
    <property type="component" value="Unassembled WGS sequence"/>
</dbReference>
<feature type="region of interest" description="Disordered" evidence="2">
    <location>
        <begin position="129"/>
        <end position="212"/>
    </location>
</feature>